<dbReference type="AlphaFoldDB" id="A0A1K9YUL3"/>
<protein>
    <submittedName>
        <fullName evidence="9">Membrane protein, putative</fullName>
    </submittedName>
</protein>
<evidence type="ECO:0000256" key="5">
    <source>
        <dbReference type="ARBA" id="ARBA00022989"/>
    </source>
</evidence>
<dbReference type="EMBL" id="FPLJ01000021">
    <property type="protein sequence ID" value="SGY84774.1"/>
    <property type="molecule type" value="Genomic_DNA"/>
</dbReference>
<evidence type="ECO:0000256" key="1">
    <source>
        <dbReference type="ARBA" id="ARBA00004141"/>
    </source>
</evidence>
<dbReference type="NCBIfam" id="TIGR00056">
    <property type="entry name" value="MlaE family lipid ABC transporter permease subunit"/>
    <property type="match status" value="1"/>
</dbReference>
<dbReference type="EMBL" id="FPLD01000131">
    <property type="protein sequence ID" value="SGZ17688.1"/>
    <property type="molecule type" value="Genomic_DNA"/>
</dbReference>
<dbReference type="RefSeq" id="WP_075471095.1">
    <property type="nucleotide sequence ID" value="NZ_CAWQZC010000038.1"/>
</dbReference>
<dbReference type="GO" id="GO:0043190">
    <property type="term" value="C:ATP-binding cassette (ABC) transporter complex"/>
    <property type="evidence" value="ECO:0007669"/>
    <property type="project" value="InterPro"/>
</dbReference>
<keyword evidence="3" id="KW-0813">Transport</keyword>
<evidence type="ECO:0000313" key="10">
    <source>
        <dbReference type="Proteomes" id="UP000182660"/>
    </source>
</evidence>
<dbReference type="OrthoDB" id="9806241at2"/>
<dbReference type="PANTHER" id="PTHR30188:SF4">
    <property type="entry name" value="PROTEIN TRIGALACTOSYLDIACYLGLYCEROL 1, CHLOROPLASTIC"/>
    <property type="match status" value="1"/>
</dbReference>
<evidence type="ECO:0000256" key="4">
    <source>
        <dbReference type="ARBA" id="ARBA00022692"/>
    </source>
</evidence>
<comment type="similarity">
    <text evidence="2 7">Belongs to the MlaE permease family.</text>
</comment>
<accession>A0A1K9YUL3</accession>
<proteinExistence type="inferred from homology"/>
<feature type="transmembrane region" description="Helical" evidence="7">
    <location>
        <begin position="53"/>
        <end position="75"/>
    </location>
</feature>
<keyword evidence="7" id="KW-1003">Cell membrane</keyword>
<name>A0A1K9YUL3_9GAMM</name>
<feature type="transmembrane region" description="Helical" evidence="7">
    <location>
        <begin position="173"/>
        <end position="194"/>
    </location>
</feature>
<dbReference type="Proteomes" id="UP000182660">
    <property type="component" value="Unassembled WGS sequence"/>
</dbReference>
<dbReference type="GeneID" id="61294436"/>
<evidence type="ECO:0000313" key="8">
    <source>
        <dbReference type="EMBL" id="SGY84774.1"/>
    </source>
</evidence>
<keyword evidence="7" id="KW-0997">Cell inner membrane</keyword>
<dbReference type="PANTHER" id="PTHR30188">
    <property type="entry name" value="ABC TRANSPORTER PERMEASE PROTEIN-RELATED"/>
    <property type="match status" value="1"/>
</dbReference>
<feature type="transmembrane region" description="Helical" evidence="7">
    <location>
        <begin position="206"/>
        <end position="227"/>
    </location>
</feature>
<comment type="subcellular location">
    <subcellularLocation>
        <location evidence="7">Cell inner membrane</location>
        <topology evidence="7">Multi-pass membrane protein</topology>
    </subcellularLocation>
    <subcellularLocation>
        <location evidence="1">Membrane</location>
        <topology evidence="1">Multi-pass membrane protein</topology>
    </subcellularLocation>
</comment>
<reference evidence="8 10" key="1">
    <citation type="submission" date="2016-11" db="EMBL/GenBank/DDBJ databases">
        <authorList>
            <person name="Klemetsen T."/>
        </authorList>
    </citation>
    <scope>NUCLEOTIDE SEQUENCE [LARGE SCALE GENOMIC DNA]</scope>
    <source>
        <strain evidence="8">MT 2528</strain>
    </source>
</reference>
<sequence>MSRAIFLSSPLAQLGRAVMTLLQRFGKVALFLLHGITHMFSRPWQWRRVLEQLYFIGAKSIVVICVTGLFTGMVLGLQGYYTLSQFGSTGLLGSAVALTLIRELGPVLTAIMIIGRAGSAMTAEIGIMRISEQIDALKTMTIDPIRFLVSPRIIAALISFPLLTAIFDTVGIFGGYLTGSQLLGINPAIYFYRVENSVLMADIMEGFIKSLFFSITVITVCCYHGYYTHTRRNNFGAKGVGFSTTTAVVQASILVLVIDYILTSVLL</sequence>
<feature type="transmembrane region" description="Helical" evidence="7">
    <location>
        <begin position="247"/>
        <end position="266"/>
    </location>
</feature>
<keyword evidence="6 7" id="KW-0472">Membrane</keyword>
<gene>
    <name evidence="8" type="ORF">MT2528_0718</name>
    <name evidence="9" type="ORF">NVI5450_4559</name>
</gene>
<dbReference type="GO" id="GO:0005548">
    <property type="term" value="F:phospholipid transporter activity"/>
    <property type="evidence" value="ECO:0007669"/>
    <property type="project" value="TreeGrafter"/>
</dbReference>
<dbReference type="Proteomes" id="UP000183794">
    <property type="component" value="Unassembled WGS sequence"/>
</dbReference>
<feature type="transmembrane region" description="Helical" evidence="7">
    <location>
        <begin position="147"/>
        <end position="167"/>
    </location>
</feature>
<evidence type="ECO:0000313" key="11">
    <source>
        <dbReference type="Proteomes" id="UP000183794"/>
    </source>
</evidence>
<dbReference type="InterPro" id="IPR003453">
    <property type="entry name" value="ABC_MlaE_roteobac"/>
</dbReference>
<evidence type="ECO:0000256" key="6">
    <source>
        <dbReference type="ARBA" id="ARBA00023136"/>
    </source>
</evidence>
<dbReference type="Pfam" id="PF02405">
    <property type="entry name" value="MlaE"/>
    <property type="match status" value="1"/>
</dbReference>
<keyword evidence="5 7" id="KW-1133">Transmembrane helix</keyword>
<keyword evidence="4 7" id="KW-0812">Transmembrane</keyword>
<dbReference type="InterPro" id="IPR030802">
    <property type="entry name" value="Permease_MalE"/>
</dbReference>
<organism evidence="9 11">
    <name type="scientific">Moritella viscosa</name>
    <dbReference type="NCBI Taxonomy" id="80854"/>
    <lineage>
        <taxon>Bacteria</taxon>
        <taxon>Pseudomonadati</taxon>
        <taxon>Pseudomonadota</taxon>
        <taxon>Gammaproteobacteria</taxon>
        <taxon>Alteromonadales</taxon>
        <taxon>Moritellaceae</taxon>
        <taxon>Moritella</taxon>
    </lineage>
</organism>
<evidence type="ECO:0000256" key="7">
    <source>
        <dbReference type="RuleBase" id="RU362044"/>
    </source>
</evidence>
<reference evidence="9 11" key="2">
    <citation type="submission" date="2016-11" db="EMBL/GenBank/DDBJ databases">
        <authorList>
            <person name="Jaros S."/>
            <person name="Januszkiewicz K."/>
            <person name="Wedrychowicz H."/>
        </authorList>
    </citation>
    <scope>NUCLEOTIDE SEQUENCE [LARGE SCALE GENOMIC DNA]</scope>
    <source>
        <strain evidence="9">NVI 5450</strain>
    </source>
</reference>
<evidence type="ECO:0000256" key="2">
    <source>
        <dbReference type="ARBA" id="ARBA00007556"/>
    </source>
</evidence>
<keyword evidence="10" id="KW-1185">Reference proteome</keyword>
<evidence type="ECO:0000256" key="3">
    <source>
        <dbReference type="ARBA" id="ARBA00022448"/>
    </source>
</evidence>
<evidence type="ECO:0000313" key="9">
    <source>
        <dbReference type="EMBL" id="SGZ17688.1"/>
    </source>
</evidence>